<dbReference type="SUPFAM" id="SSF56219">
    <property type="entry name" value="DNase I-like"/>
    <property type="match status" value="1"/>
</dbReference>
<proteinExistence type="predicted"/>
<evidence type="ECO:0000313" key="3">
    <source>
        <dbReference type="Proteomes" id="UP001163846"/>
    </source>
</evidence>
<accession>A0AA38U723</accession>
<dbReference type="EMBL" id="MU806671">
    <property type="protein sequence ID" value="KAJ3833562.1"/>
    <property type="molecule type" value="Genomic_DNA"/>
</dbReference>
<dbReference type="GO" id="GO:0004519">
    <property type="term" value="F:endonuclease activity"/>
    <property type="evidence" value="ECO:0007669"/>
    <property type="project" value="UniProtKB-KW"/>
</dbReference>
<dbReference type="Pfam" id="PF14529">
    <property type="entry name" value="Exo_endo_phos_2"/>
    <property type="match status" value="1"/>
</dbReference>
<dbReference type="Gene3D" id="3.60.10.10">
    <property type="entry name" value="Endonuclease/exonuclease/phosphatase"/>
    <property type="match status" value="1"/>
</dbReference>
<keyword evidence="3" id="KW-1185">Reference proteome</keyword>
<protein>
    <submittedName>
        <fullName evidence="2">Endonuclease/exonuclease/phosphatase</fullName>
    </submittedName>
</protein>
<name>A0AA38U723_9AGAR</name>
<keyword evidence="2" id="KW-0540">Nuclease</keyword>
<dbReference type="AlphaFoldDB" id="A0AA38U723"/>
<evidence type="ECO:0000259" key="1">
    <source>
        <dbReference type="Pfam" id="PF14529"/>
    </source>
</evidence>
<comment type="caution">
    <text evidence="2">The sequence shown here is derived from an EMBL/GenBank/DDBJ whole genome shotgun (WGS) entry which is preliminary data.</text>
</comment>
<sequence length="485" mass="55309">MECTAQFVVHFAEPIPEETRKDPCSITRDLNTFIGLHPDIGKTRVATAKWNFSGNLVISVLTGQSAAPLVPYFRDFQEFYTVNANVPVDTKLNKVWHKIIVDGVSTGSQWRLASRVTPRPHNPSELREELVTYNPILEGVERVALDPRFVIQPSELAHKKESSIQFAVSDSKTAEDILQGRTLNMFGKTCKVQVTLRTDIVSDRDTMVLDVKPRNGRRVTFIHVYNDPSRGRQQALWQLRNLELPLNQPVVVTGDANLHHIRWSRGVPRTPSITEEIVEWMDRNHFILNNKKGVPTHFPHDTEKHPSVIDLTWVNLPAAEVDATREWAIDPDLATGSDHTGIRWKYDPGGRPIDNPFAVKYNLKAVKPKEWIEAFDEEIEKRRERLSPVRRSKEVTTTQLDDAAEAFTEAMQAATEKVAKIRRPSPHAKPWWDDTCTAALNRVRTAQRNARRHRMEHGFTDDELKKIAKHAPVAVGFMHNKWASP</sequence>
<keyword evidence="2" id="KW-0378">Hydrolase</keyword>
<dbReference type="InterPro" id="IPR005135">
    <property type="entry name" value="Endo/exonuclease/phosphatase"/>
</dbReference>
<evidence type="ECO:0000313" key="2">
    <source>
        <dbReference type="EMBL" id="KAJ3833562.1"/>
    </source>
</evidence>
<feature type="domain" description="Endonuclease/exonuclease/phosphatase" evidence="1">
    <location>
        <begin position="220"/>
        <end position="342"/>
    </location>
</feature>
<reference evidence="2" key="1">
    <citation type="submission" date="2022-08" db="EMBL/GenBank/DDBJ databases">
        <authorList>
            <consortium name="DOE Joint Genome Institute"/>
            <person name="Min B."/>
            <person name="Riley R."/>
            <person name="Sierra-Patev S."/>
            <person name="Naranjo-Ortiz M."/>
            <person name="Looney B."/>
            <person name="Konkel Z."/>
            <person name="Slot J.C."/>
            <person name="Sakamoto Y."/>
            <person name="Steenwyk J.L."/>
            <person name="Rokas A."/>
            <person name="Carro J."/>
            <person name="Camarero S."/>
            <person name="Ferreira P."/>
            <person name="Molpeceres G."/>
            <person name="Ruiz-Duenas F.J."/>
            <person name="Serrano A."/>
            <person name="Henrissat B."/>
            <person name="Drula E."/>
            <person name="Hughes K.W."/>
            <person name="Mata J.L."/>
            <person name="Ishikawa N.K."/>
            <person name="Vargas-Isla R."/>
            <person name="Ushijima S."/>
            <person name="Smith C.A."/>
            <person name="Ahrendt S."/>
            <person name="Andreopoulos W."/>
            <person name="He G."/>
            <person name="Labutti K."/>
            <person name="Lipzen A."/>
            <person name="Ng V."/>
            <person name="Sandor L."/>
            <person name="Barry K."/>
            <person name="Martinez A.T."/>
            <person name="Xiao Y."/>
            <person name="Gibbons J.G."/>
            <person name="Terashima K."/>
            <person name="Hibbett D.S."/>
            <person name="Grigoriev I.V."/>
        </authorList>
    </citation>
    <scope>NUCLEOTIDE SEQUENCE</scope>
    <source>
        <strain evidence="2">TFB9207</strain>
    </source>
</reference>
<dbReference type="Proteomes" id="UP001163846">
    <property type="component" value="Unassembled WGS sequence"/>
</dbReference>
<keyword evidence="2" id="KW-0255">Endonuclease</keyword>
<gene>
    <name evidence="2" type="ORF">F5878DRAFT_590503</name>
</gene>
<dbReference type="InterPro" id="IPR036691">
    <property type="entry name" value="Endo/exonu/phosph_ase_sf"/>
</dbReference>
<organism evidence="2 3">
    <name type="scientific">Lentinula raphanica</name>
    <dbReference type="NCBI Taxonomy" id="153919"/>
    <lineage>
        <taxon>Eukaryota</taxon>
        <taxon>Fungi</taxon>
        <taxon>Dikarya</taxon>
        <taxon>Basidiomycota</taxon>
        <taxon>Agaricomycotina</taxon>
        <taxon>Agaricomycetes</taxon>
        <taxon>Agaricomycetidae</taxon>
        <taxon>Agaricales</taxon>
        <taxon>Marasmiineae</taxon>
        <taxon>Omphalotaceae</taxon>
        <taxon>Lentinula</taxon>
    </lineage>
</organism>